<sequence length="636" mass="69999">MRAQDRQVVRLLHESKGVCTILLAEGDMAPTMTLSEKTRDIKNVWPTEKLQLRDLEYGTTRSAHKFSFLATSLHRVLVVMFAVVIATLYIDPRRITAGVVEWYHGDKIAEGAETCPQAPLFTPSKHAKLLKNLELVYENESFKLSAYQGLSGAVQIPTEMFDDLKPPGEDPHWEIFGKLHEFIENKFPNVHTTLTKTVVNSYALVYHWQGSDESLKPLLLTAHQDVVPVEPSTVGAWKNPPFSGAFDGEWIWGRGSCDDKSGLISSLTAIEALLNANFKPRRTVVLAYGIDEERGGIVGATAIRDYLLTTYGEDAFALLVDEGGSQELGENTIIALPSVAEKGSFNLRLEVATPGGHSSVPPPHTSIGILAALITELEANPHVPALHRNDTLYEQVQCLAAHSPDFPTSLAKLARKSQRSDKALNKLTKELERIDPLFKATAGTTQAVDIIRGGVKTNALPENAYVIVNHRIAGYRALKSRLIDVLSPVAVRFNLSIDAFGEALGDLASRKVAYGKVVLSDAFGTGLEPAPITPTTESPPYELLSGIIRNVIETSNRKAYVGRKVVVAPGILRGNTDTKHYWSLTKHIFRYSHLNNADSYNGAHTINEAIRAEGYLEMIRFFTHLILNVDETKALV</sequence>
<gene>
    <name evidence="1" type="ORF">BDY19DRAFT_964599</name>
</gene>
<keyword evidence="1" id="KW-0645">Protease</keyword>
<keyword evidence="1" id="KW-0378">Hydrolase</keyword>
<name>A0ACB8TUS4_9APHY</name>
<evidence type="ECO:0000313" key="2">
    <source>
        <dbReference type="Proteomes" id="UP001055072"/>
    </source>
</evidence>
<keyword evidence="1" id="KW-0121">Carboxypeptidase</keyword>
<accession>A0ACB8TUS4</accession>
<evidence type="ECO:0000313" key="1">
    <source>
        <dbReference type="EMBL" id="KAI0085827.1"/>
    </source>
</evidence>
<dbReference type="EMBL" id="MU274928">
    <property type="protein sequence ID" value="KAI0085827.1"/>
    <property type="molecule type" value="Genomic_DNA"/>
</dbReference>
<comment type="caution">
    <text evidence="1">The sequence shown here is derived from an EMBL/GenBank/DDBJ whole genome shotgun (WGS) entry which is preliminary data.</text>
</comment>
<organism evidence="1 2">
    <name type="scientific">Irpex rosettiformis</name>
    <dbReference type="NCBI Taxonomy" id="378272"/>
    <lineage>
        <taxon>Eukaryota</taxon>
        <taxon>Fungi</taxon>
        <taxon>Dikarya</taxon>
        <taxon>Basidiomycota</taxon>
        <taxon>Agaricomycotina</taxon>
        <taxon>Agaricomycetes</taxon>
        <taxon>Polyporales</taxon>
        <taxon>Irpicaceae</taxon>
        <taxon>Irpex</taxon>
    </lineage>
</organism>
<keyword evidence="2" id="KW-1185">Reference proteome</keyword>
<protein>
    <submittedName>
        <fullName evidence="1">Carboxypeptidase S</fullName>
    </submittedName>
</protein>
<proteinExistence type="predicted"/>
<dbReference type="Proteomes" id="UP001055072">
    <property type="component" value="Unassembled WGS sequence"/>
</dbReference>
<reference evidence="1" key="1">
    <citation type="journal article" date="2021" name="Environ. Microbiol.">
        <title>Gene family expansions and transcriptome signatures uncover fungal adaptations to wood decay.</title>
        <authorList>
            <person name="Hage H."/>
            <person name="Miyauchi S."/>
            <person name="Viragh M."/>
            <person name="Drula E."/>
            <person name="Min B."/>
            <person name="Chaduli D."/>
            <person name="Navarro D."/>
            <person name="Favel A."/>
            <person name="Norest M."/>
            <person name="Lesage-Meessen L."/>
            <person name="Balint B."/>
            <person name="Merenyi Z."/>
            <person name="de Eugenio L."/>
            <person name="Morin E."/>
            <person name="Martinez A.T."/>
            <person name="Baldrian P."/>
            <person name="Stursova M."/>
            <person name="Martinez M.J."/>
            <person name="Novotny C."/>
            <person name="Magnuson J.K."/>
            <person name="Spatafora J.W."/>
            <person name="Maurice S."/>
            <person name="Pangilinan J."/>
            <person name="Andreopoulos W."/>
            <person name="LaButti K."/>
            <person name="Hundley H."/>
            <person name="Na H."/>
            <person name="Kuo A."/>
            <person name="Barry K."/>
            <person name="Lipzen A."/>
            <person name="Henrissat B."/>
            <person name="Riley R."/>
            <person name="Ahrendt S."/>
            <person name="Nagy L.G."/>
            <person name="Grigoriev I.V."/>
            <person name="Martin F."/>
            <person name="Rosso M.N."/>
        </authorList>
    </citation>
    <scope>NUCLEOTIDE SEQUENCE</scope>
    <source>
        <strain evidence="1">CBS 384.51</strain>
    </source>
</reference>